<comment type="caution">
    <text evidence="8">The sequence shown here is derived from an EMBL/GenBank/DDBJ whole genome shotgun (WGS) entry which is preliminary data.</text>
</comment>
<feature type="transmembrane region" description="Helical" evidence="6">
    <location>
        <begin position="69"/>
        <end position="88"/>
    </location>
</feature>
<name>A0A8J3CEU9_9PSEU</name>
<evidence type="ECO:0000256" key="5">
    <source>
        <dbReference type="ARBA" id="ARBA00023136"/>
    </source>
</evidence>
<keyword evidence="3 6" id="KW-0812">Transmembrane</keyword>
<keyword evidence="5 6" id="KW-0472">Membrane</keyword>
<keyword evidence="4 6" id="KW-1133">Transmembrane helix</keyword>
<keyword evidence="2" id="KW-1003">Cell membrane</keyword>
<dbReference type="RefSeq" id="WP_189056492.1">
    <property type="nucleotide sequence ID" value="NZ_BMMK01000008.1"/>
</dbReference>
<dbReference type="Proteomes" id="UP000637578">
    <property type="component" value="Unassembled WGS sequence"/>
</dbReference>
<reference evidence="8" key="2">
    <citation type="submission" date="2020-09" db="EMBL/GenBank/DDBJ databases">
        <authorList>
            <person name="Sun Q."/>
            <person name="Zhou Y."/>
        </authorList>
    </citation>
    <scope>NUCLEOTIDE SEQUENCE</scope>
    <source>
        <strain evidence="8">CGMCC 4.5737</strain>
    </source>
</reference>
<feature type="transmembrane region" description="Helical" evidence="6">
    <location>
        <begin position="39"/>
        <end position="57"/>
    </location>
</feature>
<evidence type="ECO:0000256" key="1">
    <source>
        <dbReference type="ARBA" id="ARBA00004651"/>
    </source>
</evidence>
<evidence type="ECO:0000259" key="7">
    <source>
        <dbReference type="Pfam" id="PF12823"/>
    </source>
</evidence>
<evidence type="ECO:0000256" key="2">
    <source>
        <dbReference type="ARBA" id="ARBA00022475"/>
    </source>
</evidence>
<reference evidence="8" key="1">
    <citation type="journal article" date="2014" name="Int. J. Syst. Evol. Microbiol.">
        <title>Complete genome sequence of Corynebacterium casei LMG S-19264T (=DSM 44701T), isolated from a smear-ripened cheese.</title>
        <authorList>
            <consortium name="US DOE Joint Genome Institute (JGI-PGF)"/>
            <person name="Walter F."/>
            <person name="Albersmeier A."/>
            <person name="Kalinowski J."/>
            <person name="Ruckert C."/>
        </authorList>
    </citation>
    <scope>NUCLEOTIDE SEQUENCE</scope>
    <source>
        <strain evidence="8">CGMCC 4.5737</strain>
    </source>
</reference>
<dbReference type="PANTHER" id="PTHR40077">
    <property type="entry name" value="MEMBRANE PROTEIN-RELATED"/>
    <property type="match status" value="1"/>
</dbReference>
<dbReference type="Pfam" id="PF12823">
    <property type="entry name" value="DUF3817"/>
    <property type="match status" value="1"/>
</dbReference>
<evidence type="ECO:0000313" key="9">
    <source>
        <dbReference type="Proteomes" id="UP000637578"/>
    </source>
</evidence>
<dbReference type="GO" id="GO:0005886">
    <property type="term" value="C:plasma membrane"/>
    <property type="evidence" value="ECO:0007669"/>
    <property type="project" value="UniProtKB-SubCell"/>
</dbReference>
<evidence type="ECO:0000256" key="6">
    <source>
        <dbReference type="SAM" id="Phobius"/>
    </source>
</evidence>
<organism evidence="8 9">
    <name type="scientific">Longimycelium tulufanense</name>
    <dbReference type="NCBI Taxonomy" id="907463"/>
    <lineage>
        <taxon>Bacteria</taxon>
        <taxon>Bacillati</taxon>
        <taxon>Actinomycetota</taxon>
        <taxon>Actinomycetes</taxon>
        <taxon>Pseudonocardiales</taxon>
        <taxon>Pseudonocardiaceae</taxon>
        <taxon>Longimycelium</taxon>
    </lineage>
</organism>
<dbReference type="PANTHER" id="PTHR40077:SF2">
    <property type="entry name" value="MEMBRANE PROTEIN"/>
    <property type="match status" value="1"/>
</dbReference>
<comment type="subcellular location">
    <subcellularLocation>
        <location evidence="1">Cell membrane</location>
        <topology evidence="1">Multi-pass membrane protein</topology>
    </subcellularLocation>
</comment>
<dbReference type="EMBL" id="BMMK01000008">
    <property type="protein sequence ID" value="GGM50251.1"/>
    <property type="molecule type" value="Genomic_DNA"/>
</dbReference>
<protein>
    <submittedName>
        <fullName evidence="8">Membrane protein</fullName>
    </submittedName>
</protein>
<dbReference type="NCBIfam" id="TIGR03954">
    <property type="entry name" value="integ_memb_HG"/>
    <property type="match status" value="1"/>
</dbReference>
<gene>
    <name evidence="8" type="ORF">GCM10012275_21390</name>
</gene>
<feature type="transmembrane region" description="Helical" evidence="6">
    <location>
        <begin position="12"/>
        <end position="33"/>
    </location>
</feature>
<evidence type="ECO:0000313" key="8">
    <source>
        <dbReference type="EMBL" id="GGM50251.1"/>
    </source>
</evidence>
<dbReference type="InterPro" id="IPR023845">
    <property type="entry name" value="DUF3817_TM"/>
</dbReference>
<feature type="domain" description="DUF3817" evidence="7">
    <location>
        <begin position="6"/>
        <end position="93"/>
    </location>
</feature>
<evidence type="ECO:0000256" key="4">
    <source>
        <dbReference type="ARBA" id="ARBA00022989"/>
    </source>
</evidence>
<proteinExistence type="predicted"/>
<evidence type="ECO:0000256" key="3">
    <source>
        <dbReference type="ARBA" id="ARBA00022692"/>
    </source>
</evidence>
<accession>A0A8J3CEU9</accession>
<dbReference type="AlphaFoldDB" id="A0A8J3CEU9"/>
<keyword evidence="9" id="KW-1185">Reference proteome</keyword>
<sequence length="104" mass="11374">MNPGALTRFRIAAYVVGVGLLALVLVAMPMKYLGDDPRLVQIIGPVHGALYAIYLLFTFDLAMKSKWPMGRTILLLIAGTIPFVSFVAERKVVKEARQREAAAA</sequence>